<dbReference type="KEGG" id="anh:A6F65_00921"/>
<proteinExistence type="inferred from homology"/>
<dbReference type="Proteomes" id="UP000092698">
    <property type="component" value="Chromosome"/>
</dbReference>
<evidence type="ECO:0000313" key="7">
    <source>
        <dbReference type="EMBL" id="ANU07231.1"/>
    </source>
</evidence>
<evidence type="ECO:0000313" key="8">
    <source>
        <dbReference type="Proteomes" id="UP000092698"/>
    </source>
</evidence>
<dbReference type="GO" id="GO:0016020">
    <property type="term" value="C:membrane"/>
    <property type="evidence" value="ECO:0007669"/>
    <property type="project" value="UniProtKB-SubCell"/>
</dbReference>
<evidence type="ECO:0000256" key="4">
    <source>
        <dbReference type="ARBA" id="ARBA00022989"/>
    </source>
</evidence>
<feature type="transmembrane region" description="Helical" evidence="6">
    <location>
        <begin position="116"/>
        <end position="149"/>
    </location>
</feature>
<dbReference type="RefSeq" id="WP_067786343.1">
    <property type="nucleotide sequence ID" value="NZ_CP016545.1"/>
</dbReference>
<keyword evidence="4 6" id="KW-1133">Transmembrane helix</keyword>
<dbReference type="GO" id="GO:0046873">
    <property type="term" value="F:metal ion transmembrane transporter activity"/>
    <property type="evidence" value="ECO:0007669"/>
    <property type="project" value="InterPro"/>
</dbReference>
<evidence type="ECO:0000256" key="5">
    <source>
        <dbReference type="ARBA" id="ARBA00023136"/>
    </source>
</evidence>
<feature type="transmembrane region" description="Helical" evidence="6">
    <location>
        <begin position="37"/>
        <end position="59"/>
    </location>
</feature>
<comment type="caution">
    <text evidence="6">Lacks conserved residue(s) required for the propagation of feature annotation.</text>
</comment>
<protein>
    <recommendedName>
        <fullName evidence="6">GDT1 family protein</fullName>
    </recommendedName>
</protein>
<feature type="transmembrane region" description="Helical" evidence="6">
    <location>
        <begin position="66"/>
        <end position="84"/>
    </location>
</feature>
<reference evidence="7 8" key="1">
    <citation type="submission" date="2016-07" db="EMBL/GenBank/DDBJ databases">
        <title>Complete genome sequence of Altererythrobacter namhicola JCM 16345T, containing esterase-encoding genes.</title>
        <authorList>
            <person name="Cheng H."/>
            <person name="Wu Y.-H."/>
            <person name="Jian S.-L."/>
            <person name="Huo Y.-Y."/>
            <person name="Wang C.-S."/>
            <person name="Xu X.-W."/>
        </authorList>
    </citation>
    <scope>NUCLEOTIDE SEQUENCE [LARGE SCALE GENOMIC DNA]</scope>
    <source>
        <strain evidence="7 8">JCM 16345</strain>
    </source>
</reference>
<evidence type="ECO:0000256" key="1">
    <source>
        <dbReference type="ARBA" id="ARBA00004141"/>
    </source>
</evidence>
<dbReference type="EMBL" id="CP016545">
    <property type="protein sequence ID" value="ANU07231.1"/>
    <property type="molecule type" value="Genomic_DNA"/>
</dbReference>
<dbReference type="AlphaFoldDB" id="A0A1C7D7C6"/>
<dbReference type="Pfam" id="PF01169">
    <property type="entry name" value="GDT1"/>
    <property type="match status" value="1"/>
</dbReference>
<feature type="transmembrane region" description="Helical" evidence="6">
    <location>
        <begin position="161"/>
        <end position="185"/>
    </location>
</feature>
<dbReference type="STRING" id="645517.A6F65_00921"/>
<keyword evidence="5 6" id="KW-0472">Membrane</keyword>
<accession>A0A1C7D7C6</accession>
<keyword evidence="3 6" id="KW-0812">Transmembrane</keyword>
<evidence type="ECO:0000256" key="2">
    <source>
        <dbReference type="ARBA" id="ARBA00009190"/>
    </source>
</evidence>
<gene>
    <name evidence="7" type="ORF">A6F65_00921</name>
</gene>
<sequence>MSAFFLAFLTCLLATLPGREALLHARLADAGASGGVLAIGWITAGLTALLSAWLAGLVAPFMNGNARLMLVAFALAAAGLELALRRHRSAPKEPTRSLGAVTLVLLAGQVGDASRFLVFALAAFTAAPLNVTLGGMAGCGAAFTLAWLAGEDWEQKMPLRTLRFAIAGLLVLAALACAATARGIIG</sequence>
<dbReference type="InterPro" id="IPR001727">
    <property type="entry name" value="GDT1-like"/>
</dbReference>
<comment type="subcellular location">
    <subcellularLocation>
        <location evidence="1 6">Membrane</location>
        <topology evidence="1 6">Multi-pass membrane protein</topology>
    </subcellularLocation>
</comment>
<evidence type="ECO:0000256" key="6">
    <source>
        <dbReference type="RuleBase" id="RU365102"/>
    </source>
</evidence>
<keyword evidence="8" id="KW-1185">Reference proteome</keyword>
<organism evidence="7 8">
    <name type="scientific">Paraurantiacibacter namhicola</name>
    <dbReference type="NCBI Taxonomy" id="645517"/>
    <lineage>
        <taxon>Bacteria</taxon>
        <taxon>Pseudomonadati</taxon>
        <taxon>Pseudomonadota</taxon>
        <taxon>Alphaproteobacteria</taxon>
        <taxon>Sphingomonadales</taxon>
        <taxon>Erythrobacteraceae</taxon>
        <taxon>Paraurantiacibacter</taxon>
    </lineage>
</organism>
<evidence type="ECO:0000256" key="3">
    <source>
        <dbReference type="ARBA" id="ARBA00022692"/>
    </source>
</evidence>
<name>A0A1C7D7C6_9SPHN</name>
<dbReference type="OrthoDB" id="7502135at2"/>
<comment type="similarity">
    <text evidence="2 6">Belongs to the GDT1 family.</text>
</comment>